<evidence type="ECO:0000313" key="3">
    <source>
        <dbReference type="Proteomes" id="UP001195903"/>
    </source>
</evidence>
<evidence type="ECO:0000313" key="2">
    <source>
        <dbReference type="EMBL" id="MBT1445304.1"/>
    </source>
</evidence>
<dbReference type="EMBL" id="JAHEPS010000004">
    <property type="protein sequence ID" value="MBT1445304.1"/>
    <property type="molecule type" value="Genomic_DNA"/>
</dbReference>
<protein>
    <recommendedName>
        <fullName evidence="4">DNA gyrase subunit B</fullName>
    </recommendedName>
</protein>
<reference evidence="2 3" key="1">
    <citation type="submission" date="2021-05" db="EMBL/GenBank/DDBJ databases">
        <title>Shewanella sp. JM162201.</title>
        <authorList>
            <person name="Xu S."/>
            <person name="Li A."/>
        </authorList>
    </citation>
    <scope>NUCLEOTIDE SEQUENCE [LARGE SCALE GENOMIC DNA]</scope>
    <source>
        <strain evidence="2 3">JM162201</strain>
    </source>
</reference>
<feature type="transmembrane region" description="Helical" evidence="1">
    <location>
        <begin position="76"/>
        <end position="96"/>
    </location>
</feature>
<keyword evidence="3" id="KW-1185">Reference proteome</keyword>
<evidence type="ECO:0008006" key="4">
    <source>
        <dbReference type="Google" id="ProtNLM"/>
    </source>
</evidence>
<feature type="transmembrane region" description="Helical" evidence="1">
    <location>
        <begin position="28"/>
        <end position="45"/>
    </location>
</feature>
<keyword evidence="1" id="KW-1133">Transmembrane helix</keyword>
<feature type="transmembrane region" description="Helical" evidence="1">
    <location>
        <begin position="52"/>
        <end position="70"/>
    </location>
</feature>
<sequence>MRALELLTAALLLVYPLAVWFGLTYLPPGMLAGLLCLLLLLRLVLKRQQLSAMALPLFAGIALCAGSLIAKRQDWLLYYPIVINLTMLGVFGQSLLRGPSMVERLARLGEPDLPDEAIPYLRRLTVLWCLLFVVNGGMAFYTAQFTSLEIWTLYNGLIAYLLMGLLAGGEWLYRTLVLKKGRRKNA</sequence>
<keyword evidence="1" id="KW-0812">Transmembrane</keyword>
<dbReference type="Proteomes" id="UP001195903">
    <property type="component" value="Unassembled WGS sequence"/>
</dbReference>
<organism evidence="2 3">
    <name type="scientific">Shewanella jiangmenensis</name>
    <dbReference type="NCBI Taxonomy" id="2837387"/>
    <lineage>
        <taxon>Bacteria</taxon>
        <taxon>Pseudomonadati</taxon>
        <taxon>Pseudomonadota</taxon>
        <taxon>Gammaproteobacteria</taxon>
        <taxon>Alteromonadales</taxon>
        <taxon>Shewanellaceae</taxon>
        <taxon>Shewanella</taxon>
    </lineage>
</organism>
<gene>
    <name evidence="2" type="ORF">KJI95_12300</name>
</gene>
<evidence type="ECO:0000256" key="1">
    <source>
        <dbReference type="SAM" id="Phobius"/>
    </source>
</evidence>
<keyword evidence="1" id="KW-0472">Membrane</keyword>
<proteinExistence type="predicted"/>
<feature type="transmembrane region" description="Helical" evidence="1">
    <location>
        <begin position="153"/>
        <end position="173"/>
    </location>
</feature>
<name>A0ABS5V4B2_9GAMM</name>
<dbReference type="RefSeq" id="WP_214507501.1">
    <property type="nucleotide sequence ID" value="NZ_JAHEPS010000004.1"/>
</dbReference>
<feature type="transmembrane region" description="Helical" evidence="1">
    <location>
        <begin position="124"/>
        <end position="141"/>
    </location>
</feature>
<comment type="caution">
    <text evidence="2">The sequence shown here is derived from an EMBL/GenBank/DDBJ whole genome shotgun (WGS) entry which is preliminary data.</text>
</comment>
<accession>A0ABS5V4B2</accession>